<dbReference type="RefSeq" id="WP_354143811.1">
    <property type="nucleotide sequence ID" value="NZ_JAZDQV010000002.1"/>
</dbReference>
<feature type="compositionally biased region" description="Basic and acidic residues" evidence="1">
    <location>
        <begin position="46"/>
        <end position="57"/>
    </location>
</feature>
<feature type="region of interest" description="Disordered" evidence="1">
    <location>
        <begin position="70"/>
        <end position="106"/>
    </location>
</feature>
<reference evidence="2 3" key="1">
    <citation type="submission" date="2024-01" db="EMBL/GenBank/DDBJ databases">
        <title>The genome sequence of Erythrobacteraceae sp. strain 1XM1-14.</title>
        <authorList>
            <person name="Liu Y."/>
        </authorList>
    </citation>
    <scope>NUCLEOTIDE SEQUENCE [LARGE SCALE GENOMIC DNA]</scope>
    <source>
        <strain evidence="2 3">1XM1-14</strain>
    </source>
</reference>
<name>A0ABU7GCN7_9SPHN</name>
<sequence>MTLFSVAMLVGSEDDQGALVQAASSLSEPEPGAFDAPPQGQFGSRIDNDRDPYRDDAGDADFFADEELIDSAAGLDPTPLSTDPDMSDPADGDTYIISDDSDHFGD</sequence>
<evidence type="ECO:0000313" key="3">
    <source>
        <dbReference type="Proteomes" id="UP001343492"/>
    </source>
</evidence>
<evidence type="ECO:0000256" key="1">
    <source>
        <dbReference type="SAM" id="MobiDB-lite"/>
    </source>
</evidence>
<gene>
    <name evidence="2" type="ORF">VRS74_03270</name>
</gene>
<protein>
    <submittedName>
        <fullName evidence="2">Uncharacterized protein</fullName>
    </submittedName>
</protein>
<comment type="caution">
    <text evidence="2">The sequence shown here is derived from an EMBL/GenBank/DDBJ whole genome shotgun (WGS) entry which is preliminary data.</text>
</comment>
<proteinExistence type="predicted"/>
<dbReference type="Proteomes" id="UP001343492">
    <property type="component" value="Unassembled WGS sequence"/>
</dbReference>
<organism evidence="2 3">
    <name type="scientific">Altererythrobacter litoralis</name>
    <dbReference type="NCBI Taxonomy" id="3113904"/>
    <lineage>
        <taxon>Bacteria</taxon>
        <taxon>Pseudomonadati</taxon>
        <taxon>Pseudomonadota</taxon>
        <taxon>Alphaproteobacteria</taxon>
        <taxon>Sphingomonadales</taxon>
        <taxon>Erythrobacteraceae</taxon>
        <taxon>Altererythrobacter</taxon>
    </lineage>
</organism>
<evidence type="ECO:0000313" key="2">
    <source>
        <dbReference type="EMBL" id="MEE1876707.1"/>
    </source>
</evidence>
<accession>A0ABU7GCN7</accession>
<keyword evidence="3" id="KW-1185">Reference proteome</keyword>
<feature type="region of interest" description="Disordered" evidence="1">
    <location>
        <begin position="20"/>
        <end position="58"/>
    </location>
</feature>
<dbReference type="EMBL" id="JAZDQV010000002">
    <property type="protein sequence ID" value="MEE1876707.1"/>
    <property type="molecule type" value="Genomic_DNA"/>
</dbReference>